<evidence type="ECO:0000256" key="1">
    <source>
        <dbReference type="HAMAP-Rule" id="MF_01575"/>
    </source>
</evidence>
<dbReference type="EMBL" id="CP107027">
    <property type="protein sequence ID" value="UYG94808.1"/>
    <property type="molecule type" value="Genomic_DNA"/>
</dbReference>
<dbReference type="SUPFAM" id="SSF102405">
    <property type="entry name" value="MCP/YpsA-like"/>
    <property type="match status" value="1"/>
</dbReference>
<dbReference type="AlphaFoldDB" id="A0A0J5W9M8"/>
<sequence length="189" mass="21924">MTKVAVISGYKPFEVGIFKYDAPAVSYIKTAIRKSLLSLLDDGLEWVIISGQLGAELWAAEVVYDLQIEGYEDLKLAVITPFLDQEASWKAANKEWYESILVQADFVDSVTKKPYESPLQFRLKNHFLVSKSDVLLLFYDMEKEGSPKYLYETAKKYQEENEYDIRLITFYDLQLVVEEEQLSQRDSFE</sequence>
<dbReference type="Pfam" id="PF06908">
    <property type="entry name" value="YpsA"/>
    <property type="match status" value="1"/>
</dbReference>
<organism evidence="2 4">
    <name type="scientific">Cytobacillus firmus</name>
    <name type="common">Bacillus firmus</name>
    <dbReference type="NCBI Taxonomy" id="1399"/>
    <lineage>
        <taxon>Bacteria</taxon>
        <taxon>Bacillati</taxon>
        <taxon>Bacillota</taxon>
        <taxon>Bacilli</taxon>
        <taxon>Bacillales</taxon>
        <taxon>Bacillaceae</taxon>
        <taxon>Cytobacillus</taxon>
    </lineage>
</organism>
<evidence type="ECO:0000313" key="2">
    <source>
        <dbReference type="EMBL" id="KAF0826005.1"/>
    </source>
</evidence>
<dbReference type="OrthoDB" id="2301957at2"/>
<protein>
    <recommendedName>
        <fullName evidence="1">UPF0398 protein KIS1582_0144</fullName>
    </recommendedName>
</protein>
<evidence type="ECO:0000313" key="4">
    <source>
        <dbReference type="Proteomes" id="UP000465778"/>
    </source>
</evidence>
<proteinExistence type="inferred from homology"/>
<dbReference type="RefSeq" id="WP_048008341.1">
    <property type="nucleotide sequence ID" value="NZ_CP107027.1"/>
</dbReference>
<accession>A0A0J5W9M8</accession>
<name>A0A0J5W9M8_CYTFI</name>
<dbReference type="Proteomes" id="UP001163104">
    <property type="component" value="Chromosome"/>
</dbReference>
<dbReference type="InterPro" id="IPR010697">
    <property type="entry name" value="YspA"/>
</dbReference>
<reference evidence="3" key="2">
    <citation type="submission" date="2022-10" db="EMBL/GenBank/DDBJ databases">
        <title>Mechanism of multi-heavy metal repair in Cytobacillus Firmus M7.</title>
        <authorList>
            <person name="Li X."/>
            <person name="Yu C."/>
        </authorList>
    </citation>
    <scope>NUCLEOTIDE SEQUENCE</scope>
    <source>
        <strain evidence="3">M7</strain>
    </source>
</reference>
<gene>
    <name evidence="2" type="ORF">KIS1582_0144</name>
    <name evidence="3" type="ORF">OD459_21885</name>
</gene>
<dbReference type="PIRSF" id="PIRSF021290">
    <property type="entry name" value="DUF1273"/>
    <property type="match status" value="1"/>
</dbReference>
<reference evidence="2 4" key="1">
    <citation type="journal article" date="2020" name="G3 (Bethesda)">
        <title>Whole Genome Sequencing and Comparative Genomics of Two Nematicidal Bacillus Strains Reveals a Wide Range of Possible Virulence Factors.</title>
        <authorList>
            <person name="Susic N."/>
            <person name="Janezic S."/>
            <person name="Rupnik M."/>
            <person name="Geric Stare B."/>
        </authorList>
    </citation>
    <scope>NUCLEOTIDE SEQUENCE [LARGE SCALE GENOMIC DNA]</scope>
    <source>
        <strain evidence="2 4">I-1582</strain>
    </source>
</reference>
<evidence type="ECO:0000313" key="3">
    <source>
        <dbReference type="EMBL" id="UYG94808.1"/>
    </source>
</evidence>
<dbReference type="EMBL" id="VDEM01000001">
    <property type="protein sequence ID" value="KAF0826005.1"/>
    <property type="molecule type" value="Genomic_DNA"/>
</dbReference>
<dbReference type="Gene3D" id="3.40.50.450">
    <property type="match status" value="1"/>
</dbReference>
<dbReference type="PANTHER" id="PTHR38440:SF1">
    <property type="entry name" value="UPF0398 PROTEIN SPR0331"/>
    <property type="match status" value="1"/>
</dbReference>
<dbReference type="PANTHER" id="PTHR38440">
    <property type="entry name" value="UPF0398 PROTEIN YPSA"/>
    <property type="match status" value="1"/>
</dbReference>
<dbReference type="HAMAP" id="MF_01575">
    <property type="entry name" value="UPF0398"/>
    <property type="match status" value="1"/>
</dbReference>
<comment type="similarity">
    <text evidence="1">Belongs to the UPF0398 family.</text>
</comment>
<dbReference type="Proteomes" id="UP000465778">
    <property type="component" value="Unassembled WGS sequence"/>
</dbReference>
<dbReference type="NCBIfam" id="NF010181">
    <property type="entry name" value="PRK13660.1"/>
    <property type="match status" value="1"/>
</dbReference>